<dbReference type="Gene3D" id="3.40.1090.10">
    <property type="entry name" value="Cytosolic phospholipase A2 catalytic domain"/>
    <property type="match status" value="2"/>
</dbReference>
<dbReference type="Proteomes" id="UP001303324">
    <property type="component" value="Chromosome"/>
</dbReference>
<dbReference type="SUPFAM" id="SSF52151">
    <property type="entry name" value="FabD/lysophospholipase-like"/>
    <property type="match status" value="1"/>
</dbReference>
<evidence type="ECO:0000256" key="1">
    <source>
        <dbReference type="ARBA" id="ARBA00006636"/>
    </source>
</evidence>
<organism evidence="7 8">
    <name type="scientific">Mesobacillus jeotgali</name>
    <dbReference type="NCBI Taxonomy" id="129985"/>
    <lineage>
        <taxon>Bacteria</taxon>
        <taxon>Bacillati</taxon>
        <taxon>Bacillota</taxon>
        <taxon>Bacilli</taxon>
        <taxon>Bacillales</taxon>
        <taxon>Bacillaceae</taxon>
        <taxon>Mesobacillus</taxon>
    </lineage>
</organism>
<comment type="caution">
    <text evidence="5">Lacks conserved residue(s) required for the propagation of feature annotation.</text>
</comment>
<dbReference type="Pfam" id="PF01734">
    <property type="entry name" value="Patatin"/>
    <property type="match status" value="1"/>
</dbReference>
<keyword evidence="4 5" id="KW-0443">Lipid metabolism</keyword>
<evidence type="ECO:0000313" key="8">
    <source>
        <dbReference type="Proteomes" id="UP001303324"/>
    </source>
</evidence>
<dbReference type="PANTHER" id="PTHR14226">
    <property type="entry name" value="NEUROPATHY TARGET ESTERASE/SWISS CHEESE D.MELANOGASTER"/>
    <property type="match status" value="1"/>
</dbReference>
<feature type="active site" description="Nucleophile" evidence="5">
    <location>
        <position position="49"/>
    </location>
</feature>
<evidence type="ECO:0000256" key="5">
    <source>
        <dbReference type="PROSITE-ProRule" id="PRU01161"/>
    </source>
</evidence>
<accession>A0ABY9VNE1</accession>
<sequence length="271" mass="29632">MILREEKTLASPKIGLALGSGGARGFAHLGVIKVLKDEGIPIDLIAGSSMGALVASFYGAGLDVDRLYKLSRVFKRKYYLDFTVPKMGFIAGKRVKELIRIFTHGKMIEELDIPIGIVATDLMSGEKVVFKNGPVAEAVRASIAIPGIFVPEKLGGRLFVDGGVVDRIPVSVAKEMGADIVIAVDVSNVKINEEVTSIFDVIMQSIDIMQMELVANREIASDVMLRPPVEMFNSKAFTNIEEIIAIGEEEASKHIDKIKKCIEEWKEPQTE</sequence>
<dbReference type="PROSITE" id="PS01237">
    <property type="entry name" value="UPF0028"/>
    <property type="match status" value="1"/>
</dbReference>
<name>A0ABY9VNE1_9BACI</name>
<evidence type="ECO:0000259" key="6">
    <source>
        <dbReference type="PROSITE" id="PS51635"/>
    </source>
</evidence>
<dbReference type="EMBL" id="CP134494">
    <property type="protein sequence ID" value="WNF24367.1"/>
    <property type="molecule type" value="Genomic_DNA"/>
</dbReference>
<reference evidence="7 8" key="1">
    <citation type="submission" date="2023-09" db="EMBL/GenBank/DDBJ databases">
        <title>Microbial mechanism of fulvic acid promoting antimony reduction mineralization in rice fields.</title>
        <authorList>
            <person name="Chen G."/>
            <person name="Lan J."/>
        </authorList>
    </citation>
    <scope>NUCLEOTIDE SEQUENCE [LARGE SCALE GENOMIC DNA]</scope>
    <source>
        <strain evidence="7 8">PS1</strain>
    </source>
</reference>
<feature type="active site" description="Proton acceptor" evidence="5">
    <location>
        <position position="161"/>
    </location>
</feature>
<evidence type="ECO:0000256" key="3">
    <source>
        <dbReference type="ARBA" id="ARBA00022963"/>
    </source>
</evidence>
<keyword evidence="2 5" id="KW-0378">Hydrolase</keyword>
<dbReference type="InterPro" id="IPR001423">
    <property type="entry name" value="LysoPLipase_patatin_CS"/>
</dbReference>
<feature type="short sequence motif" description="GXSXG" evidence="5">
    <location>
        <begin position="47"/>
        <end position="51"/>
    </location>
</feature>
<dbReference type="PROSITE" id="PS51635">
    <property type="entry name" value="PNPLA"/>
    <property type="match status" value="1"/>
</dbReference>
<dbReference type="InterPro" id="IPR050301">
    <property type="entry name" value="NTE"/>
</dbReference>
<evidence type="ECO:0000313" key="7">
    <source>
        <dbReference type="EMBL" id="WNF24367.1"/>
    </source>
</evidence>
<feature type="short sequence motif" description="DGA/G" evidence="5">
    <location>
        <begin position="161"/>
        <end position="163"/>
    </location>
</feature>
<evidence type="ECO:0000256" key="2">
    <source>
        <dbReference type="ARBA" id="ARBA00022801"/>
    </source>
</evidence>
<dbReference type="InterPro" id="IPR002641">
    <property type="entry name" value="PNPLA_dom"/>
</dbReference>
<protein>
    <submittedName>
        <fullName evidence="7">Patatin-like phospholipase family protein</fullName>
    </submittedName>
</protein>
<gene>
    <name evidence="7" type="ORF">RH061_07740</name>
</gene>
<comment type="similarity">
    <text evidence="1">Belongs to the NTE family.</text>
</comment>
<keyword evidence="8" id="KW-1185">Reference proteome</keyword>
<keyword evidence="3 5" id="KW-0442">Lipid degradation</keyword>
<evidence type="ECO:0000256" key="4">
    <source>
        <dbReference type="ARBA" id="ARBA00023098"/>
    </source>
</evidence>
<feature type="domain" description="PNPLA" evidence="6">
    <location>
        <begin position="16"/>
        <end position="174"/>
    </location>
</feature>
<dbReference type="InterPro" id="IPR016035">
    <property type="entry name" value="Acyl_Trfase/lysoPLipase"/>
</dbReference>
<dbReference type="PANTHER" id="PTHR14226:SF76">
    <property type="entry name" value="NTE FAMILY PROTEIN RSSA"/>
    <property type="match status" value="1"/>
</dbReference>
<proteinExistence type="inferred from homology"/>
<dbReference type="RefSeq" id="WP_311075146.1">
    <property type="nucleotide sequence ID" value="NZ_CP134494.1"/>
</dbReference>